<reference evidence="2" key="1">
    <citation type="journal article" date="2019" name="Int. J. Syst. Evol. Microbiol.">
        <title>The Global Catalogue of Microorganisms (GCM) 10K type strain sequencing project: providing services to taxonomists for standard genome sequencing and annotation.</title>
        <authorList>
            <consortium name="The Broad Institute Genomics Platform"/>
            <consortium name="The Broad Institute Genome Sequencing Center for Infectious Disease"/>
            <person name="Wu L."/>
            <person name="Ma J."/>
        </authorList>
    </citation>
    <scope>NUCLEOTIDE SEQUENCE [LARGE SCALE GENOMIC DNA]</scope>
    <source>
        <strain evidence="2">JCM 5052</strain>
    </source>
</reference>
<protein>
    <submittedName>
        <fullName evidence="1">Uncharacterized protein</fullName>
    </submittedName>
</protein>
<evidence type="ECO:0000313" key="2">
    <source>
        <dbReference type="Proteomes" id="UP001501576"/>
    </source>
</evidence>
<organism evidence="1 2">
    <name type="scientific">Streptomyces mordarskii</name>
    <dbReference type="NCBI Taxonomy" id="1226758"/>
    <lineage>
        <taxon>Bacteria</taxon>
        <taxon>Bacillati</taxon>
        <taxon>Actinomycetota</taxon>
        <taxon>Actinomycetes</taxon>
        <taxon>Kitasatosporales</taxon>
        <taxon>Streptomycetaceae</taxon>
        <taxon>Streptomyces</taxon>
    </lineage>
</organism>
<keyword evidence="2" id="KW-1185">Reference proteome</keyword>
<dbReference type="EMBL" id="BAAABZ010000086">
    <property type="protein sequence ID" value="GAA0571142.1"/>
    <property type="molecule type" value="Genomic_DNA"/>
</dbReference>
<proteinExistence type="predicted"/>
<gene>
    <name evidence="1" type="ORF">GCM10010390_87940</name>
</gene>
<dbReference type="Proteomes" id="UP001501576">
    <property type="component" value="Unassembled WGS sequence"/>
</dbReference>
<name>A0ABP3PQP5_9ACTN</name>
<evidence type="ECO:0000313" key="1">
    <source>
        <dbReference type="EMBL" id="GAA0571142.1"/>
    </source>
</evidence>
<sequence>MGDEGAQLDVRGRDLLAQVLVALGQALECEFDSGGRGGQIGAGTVGGQAPYQLGGGQRAQCFVYRGGRGDDQ</sequence>
<accession>A0ABP3PQP5</accession>
<comment type="caution">
    <text evidence="1">The sequence shown here is derived from an EMBL/GenBank/DDBJ whole genome shotgun (WGS) entry which is preliminary data.</text>
</comment>